<sequence length="574" mass="63615">MKRRNFIQLLSASSGAVASAGLFSLPGTAQAGNSFAREKKPGQEYAADVVVAGGGLGGCAAALGALRNNLTVVLTEETDWIGGQIAQQGVPPDEHMWIETHGATKLYRDFRTGVREYYIRNYPLTEAARNRQYLNPGDGTVSKLCHEPHVALAVLQNMLAPYISAKKLTLLLEHKVVSADVTGDKVRALKAVCQRTGQAAVLTAPYFVDATELGDLLPLTNTEFVTGFESRQETGELHAPEKADPNNHQAFTVCFAMDYVPGANHVIDKPKDYNFWRNFTPKMKTPWAGKLLDLDYSDPRTLKPKNLGFHPLGQKTGDMLNLWNYRRIINKENFAPGFYPGDITIVNWPQNDYFLGNLTGGDKEFKKHVDRAKQLSLSLLYWLQTEAPRPNGGLGWAGLRLRPDLMGTADGLAKYPYVRESRRIKALFTVKEEHVGAENRALITGKKTGNTAPDFYDSVGVGYYHIDLHPSSGGDNYIDFGSLPFQIPLGALIPKRMENLLPANKNIGTTHITNGCYRLHPVEWSIGESVGLLVSYALNKKVIPRAVREQKPLLEEFQGFIRTQGIETHWPKVN</sequence>
<dbReference type="Proteomes" id="UP000321532">
    <property type="component" value="Unassembled WGS sequence"/>
</dbReference>
<feature type="chain" id="PRO_5022190556" evidence="1">
    <location>
        <begin position="32"/>
        <end position="574"/>
    </location>
</feature>
<dbReference type="GO" id="GO:0009435">
    <property type="term" value="P:NAD+ biosynthetic process"/>
    <property type="evidence" value="ECO:0007669"/>
    <property type="project" value="InterPro"/>
</dbReference>
<keyword evidence="3" id="KW-1185">Reference proteome</keyword>
<protein>
    <submittedName>
        <fullName evidence="2">FAD-dependent oxidoreductase</fullName>
    </submittedName>
</protein>
<dbReference type="RefSeq" id="WP_146894553.1">
    <property type="nucleotide sequence ID" value="NZ_BJYS01000001.1"/>
</dbReference>
<dbReference type="EMBL" id="BJYS01000001">
    <property type="protein sequence ID" value="GEO02513.1"/>
    <property type="molecule type" value="Genomic_DNA"/>
</dbReference>
<name>A0A512AS19_9BACT</name>
<reference evidence="2 3" key="1">
    <citation type="submission" date="2019-07" db="EMBL/GenBank/DDBJ databases">
        <title>Whole genome shotgun sequence of Adhaeribacter aerolatus NBRC 106133.</title>
        <authorList>
            <person name="Hosoyama A."/>
            <person name="Uohara A."/>
            <person name="Ohji S."/>
            <person name="Ichikawa N."/>
        </authorList>
    </citation>
    <scope>NUCLEOTIDE SEQUENCE [LARGE SCALE GENOMIC DNA]</scope>
    <source>
        <strain evidence="2 3">NBRC 106133</strain>
    </source>
</reference>
<dbReference type="PROSITE" id="PS51318">
    <property type="entry name" value="TAT"/>
    <property type="match status" value="1"/>
</dbReference>
<dbReference type="PANTHER" id="PTHR42716">
    <property type="entry name" value="L-ASPARTATE OXIDASE"/>
    <property type="match status" value="1"/>
</dbReference>
<dbReference type="Pfam" id="PF12831">
    <property type="entry name" value="FAD_oxidored"/>
    <property type="match status" value="1"/>
</dbReference>
<accession>A0A512AS19</accession>
<comment type="caution">
    <text evidence="2">The sequence shown here is derived from an EMBL/GenBank/DDBJ whole genome shotgun (WGS) entry which is preliminary data.</text>
</comment>
<dbReference type="InterPro" id="IPR006311">
    <property type="entry name" value="TAT_signal"/>
</dbReference>
<evidence type="ECO:0000256" key="1">
    <source>
        <dbReference type="SAM" id="SignalP"/>
    </source>
</evidence>
<dbReference type="Gene3D" id="3.50.50.60">
    <property type="entry name" value="FAD/NAD(P)-binding domain"/>
    <property type="match status" value="1"/>
</dbReference>
<dbReference type="InterPro" id="IPR036188">
    <property type="entry name" value="FAD/NAD-bd_sf"/>
</dbReference>
<dbReference type="OrthoDB" id="615715at2"/>
<evidence type="ECO:0000313" key="2">
    <source>
        <dbReference type="EMBL" id="GEO02513.1"/>
    </source>
</evidence>
<keyword evidence="1" id="KW-0732">Signal</keyword>
<dbReference type="PANTHER" id="PTHR42716:SF1">
    <property type="entry name" value="SLL0471 PROTEIN"/>
    <property type="match status" value="1"/>
</dbReference>
<gene>
    <name evidence="2" type="ORF">AAE02nite_01770</name>
</gene>
<organism evidence="2 3">
    <name type="scientific">Adhaeribacter aerolatus</name>
    <dbReference type="NCBI Taxonomy" id="670289"/>
    <lineage>
        <taxon>Bacteria</taxon>
        <taxon>Pseudomonadati</taxon>
        <taxon>Bacteroidota</taxon>
        <taxon>Cytophagia</taxon>
        <taxon>Cytophagales</taxon>
        <taxon>Hymenobacteraceae</taxon>
        <taxon>Adhaeribacter</taxon>
    </lineage>
</organism>
<dbReference type="GO" id="GO:0008734">
    <property type="term" value="F:L-aspartate oxidase activity"/>
    <property type="evidence" value="ECO:0007669"/>
    <property type="project" value="InterPro"/>
</dbReference>
<dbReference type="InterPro" id="IPR005288">
    <property type="entry name" value="NadB"/>
</dbReference>
<dbReference type="SUPFAM" id="SSF51905">
    <property type="entry name" value="FAD/NAD(P)-binding domain"/>
    <property type="match status" value="1"/>
</dbReference>
<dbReference type="AlphaFoldDB" id="A0A512AS19"/>
<feature type="signal peptide" evidence="1">
    <location>
        <begin position="1"/>
        <end position="31"/>
    </location>
</feature>
<evidence type="ECO:0000313" key="3">
    <source>
        <dbReference type="Proteomes" id="UP000321532"/>
    </source>
</evidence>
<proteinExistence type="predicted"/>